<dbReference type="EMBL" id="CP047476">
    <property type="protein sequence ID" value="QIA65622.1"/>
    <property type="molecule type" value="Genomic_DNA"/>
</dbReference>
<evidence type="ECO:0000256" key="2">
    <source>
        <dbReference type="ARBA" id="ARBA00022448"/>
    </source>
</evidence>
<dbReference type="KEGG" id="vas:GT360_19035"/>
<keyword evidence="2" id="KW-0813">Transport</keyword>
<evidence type="ECO:0000256" key="6">
    <source>
        <dbReference type="SAM" id="Phobius"/>
    </source>
</evidence>
<organism evidence="8 9">
    <name type="scientific">Vibrio astriarenae</name>
    <dbReference type="NCBI Taxonomy" id="1481923"/>
    <lineage>
        <taxon>Bacteria</taxon>
        <taxon>Pseudomonadati</taxon>
        <taxon>Pseudomonadota</taxon>
        <taxon>Gammaproteobacteria</taxon>
        <taxon>Vibrionales</taxon>
        <taxon>Vibrionaceae</taxon>
        <taxon>Vibrio</taxon>
    </lineage>
</organism>
<feature type="transmembrane region" description="Helical" evidence="6">
    <location>
        <begin position="294"/>
        <end position="312"/>
    </location>
</feature>
<evidence type="ECO:0000259" key="7">
    <source>
        <dbReference type="PROSITE" id="PS50850"/>
    </source>
</evidence>
<dbReference type="Pfam" id="PF00083">
    <property type="entry name" value="Sugar_tr"/>
    <property type="match status" value="2"/>
</dbReference>
<accession>A0A7Z2T7D0</accession>
<keyword evidence="4 6" id="KW-1133">Transmembrane helix</keyword>
<keyword evidence="9" id="KW-1185">Reference proteome</keyword>
<dbReference type="RefSeq" id="WP_164650521.1">
    <property type="nucleotide sequence ID" value="NZ_CP047476.1"/>
</dbReference>
<feature type="transmembrane region" description="Helical" evidence="6">
    <location>
        <begin position="100"/>
        <end position="121"/>
    </location>
</feature>
<dbReference type="SUPFAM" id="SSF103473">
    <property type="entry name" value="MFS general substrate transporter"/>
    <property type="match status" value="1"/>
</dbReference>
<dbReference type="Gene3D" id="1.20.1250.20">
    <property type="entry name" value="MFS general substrate transporter like domains"/>
    <property type="match status" value="1"/>
</dbReference>
<feature type="transmembrane region" description="Helical" evidence="6">
    <location>
        <begin position="7"/>
        <end position="32"/>
    </location>
</feature>
<gene>
    <name evidence="8" type="ORF">GT360_19035</name>
</gene>
<dbReference type="PRINTS" id="PR00171">
    <property type="entry name" value="SUGRTRNSPORT"/>
</dbReference>
<dbReference type="GO" id="GO:0022857">
    <property type="term" value="F:transmembrane transporter activity"/>
    <property type="evidence" value="ECO:0007669"/>
    <property type="project" value="InterPro"/>
</dbReference>
<proteinExistence type="predicted"/>
<evidence type="ECO:0000256" key="1">
    <source>
        <dbReference type="ARBA" id="ARBA00004141"/>
    </source>
</evidence>
<feature type="domain" description="Major facilitator superfamily (MFS) profile" evidence="7">
    <location>
        <begin position="10"/>
        <end position="502"/>
    </location>
</feature>
<evidence type="ECO:0000256" key="3">
    <source>
        <dbReference type="ARBA" id="ARBA00022692"/>
    </source>
</evidence>
<dbReference type="Proteomes" id="UP000464262">
    <property type="component" value="Chromosome 2"/>
</dbReference>
<dbReference type="InterPro" id="IPR003663">
    <property type="entry name" value="Sugar/inositol_transpt"/>
</dbReference>
<dbReference type="InterPro" id="IPR036259">
    <property type="entry name" value="MFS_trans_sf"/>
</dbReference>
<feature type="transmembrane region" description="Helical" evidence="6">
    <location>
        <begin position="411"/>
        <end position="435"/>
    </location>
</feature>
<reference evidence="8 9" key="1">
    <citation type="submission" date="2020-01" db="EMBL/GenBank/DDBJ databases">
        <title>Whole genome and functional gene identification of agarase of Vibrio HN897.</title>
        <authorList>
            <person name="Liu Y."/>
            <person name="Zhao Z."/>
        </authorList>
    </citation>
    <scope>NUCLEOTIDE SEQUENCE [LARGE SCALE GENOMIC DNA]</scope>
    <source>
        <strain evidence="8 9">HN897</strain>
    </source>
</reference>
<dbReference type="InterPro" id="IPR005828">
    <property type="entry name" value="MFS_sugar_transport-like"/>
</dbReference>
<feature type="transmembrane region" description="Helical" evidence="6">
    <location>
        <begin position="479"/>
        <end position="498"/>
    </location>
</feature>
<feature type="transmembrane region" description="Helical" evidence="6">
    <location>
        <begin position="257"/>
        <end position="279"/>
    </location>
</feature>
<feature type="transmembrane region" description="Helical" evidence="6">
    <location>
        <begin position="171"/>
        <end position="193"/>
    </location>
</feature>
<feature type="transmembrane region" description="Helical" evidence="6">
    <location>
        <begin position="44"/>
        <end position="64"/>
    </location>
</feature>
<dbReference type="GO" id="GO:0016020">
    <property type="term" value="C:membrane"/>
    <property type="evidence" value="ECO:0007669"/>
    <property type="project" value="UniProtKB-SubCell"/>
</dbReference>
<dbReference type="PANTHER" id="PTHR48020">
    <property type="entry name" value="PROTON MYO-INOSITOL COTRANSPORTER"/>
    <property type="match status" value="1"/>
</dbReference>
<feature type="transmembrane region" description="Helical" evidence="6">
    <location>
        <begin position="447"/>
        <end position="467"/>
    </location>
</feature>
<protein>
    <submittedName>
        <fullName evidence="8">MFS transporter</fullName>
    </submittedName>
</protein>
<dbReference type="AlphaFoldDB" id="A0A7Z2T7D0"/>
<comment type="subcellular location">
    <subcellularLocation>
        <location evidence="1">Membrane</location>
        <topology evidence="1">Multi-pass membrane protein</topology>
    </subcellularLocation>
</comment>
<feature type="transmembrane region" description="Helical" evidence="6">
    <location>
        <begin position="76"/>
        <end position="94"/>
    </location>
</feature>
<dbReference type="PANTHER" id="PTHR48020:SF12">
    <property type="entry name" value="PROTON MYO-INOSITOL COTRANSPORTER"/>
    <property type="match status" value="1"/>
</dbReference>
<feature type="transmembrane region" description="Helical" evidence="6">
    <location>
        <begin position="324"/>
        <end position="343"/>
    </location>
</feature>
<keyword evidence="5 6" id="KW-0472">Membrane</keyword>
<dbReference type="InterPro" id="IPR050814">
    <property type="entry name" value="Myo-inositol_Transporter"/>
</dbReference>
<sequence>MKQNKNLLFYMAIIVLSGFVFGVDAGIISGTVKFIKAEFGLTDLQIGTVVSAPAFGAIIALLFSGSIVDKIGRKKMMLVISGLYLVSAIASTFANSYEVLVLARMLGGMAFCCLSIASMYIGELAPSKMRGKFVASNQVMMGIGFFVAYLINYGCVLLVNEQSFLFSTENVWRTMFATEIPVVILWTLTLFKLPESPRWLMKKGYKEEAVAVITKVTPEKEVSGVVQEILENLSKTDHSIPLASQLKILFSPRMKTILTIGIGLALVQSFSGMGAVSYYSPMIFEQVGLGENNAFFQTTLLGLISIVFAMIAMKLVDKTGRRTLLLVGLLTIALSHLTIWYGFSSAKYEINAEKVVALEQKVDTTPLQTLVGNTYESDREFKNAIRPLYSEHDMTLNEGAFINAFIKLNPWMIVTAIFVFKAAFFFSIGPMMWVVFSEITPNLVRSIAIPCFGLVASLAAFFVQRFFPWQLTTFGAANTFLSYAICSSIGILLVMFILPETKNKSIEEIEEILVEGDLSELSPAQAK</sequence>
<evidence type="ECO:0000313" key="9">
    <source>
        <dbReference type="Proteomes" id="UP000464262"/>
    </source>
</evidence>
<name>A0A7Z2T7D0_9VIBR</name>
<evidence type="ECO:0000256" key="4">
    <source>
        <dbReference type="ARBA" id="ARBA00022989"/>
    </source>
</evidence>
<evidence type="ECO:0000256" key="5">
    <source>
        <dbReference type="ARBA" id="ARBA00023136"/>
    </source>
</evidence>
<feature type="transmembrane region" description="Helical" evidence="6">
    <location>
        <begin position="133"/>
        <end position="151"/>
    </location>
</feature>
<dbReference type="InterPro" id="IPR020846">
    <property type="entry name" value="MFS_dom"/>
</dbReference>
<evidence type="ECO:0000313" key="8">
    <source>
        <dbReference type="EMBL" id="QIA65622.1"/>
    </source>
</evidence>
<dbReference type="PROSITE" id="PS50850">
    <property type="entry name" value="MFS"/>
    <property type="match status" value="1"/>
</dbReference>
<keyword evidence="3 6" id="KW-0812">Transmembrane</keyword>